<evidence type="ECO:0000313" key="6">
    <source>
        <dbReference type="Proteomes" id="UP000824998"/>
    </source>
</evidence>
<feature type="compositionally biased region" description="Polar residues" evidence="1">
    <location>
        <begin position="211"/>
        <end position="222"/>
    </location>
</feature>
<dbReference type="OrthoDB" id="2537459at2759"/>
<dbReference type="Pfam" id="PF01822">
    <property type="entry name" value="WSC"/>
    <property type="match status" value="1"/>
</dbReference>
<keyword evidence="2" id="KW-1133">Transmembrane helix</keyword>
<keyword evidence="2" id="KW-0472">Membrane</keyword>
<evidence type="ECO:0000256" key="3">
    <source>
        <dbReference type="SAM" id="SignalP"/>
    </source>
</evidence>
<gene>
    <name evidence="5" type="ORF">BJ875DRAFT_149703</name>
</gene>
<feature type="transmembrane region" description="Helical" evidence="2">
    <location>
        <begin position="239"/>
        <end position="261"/>
    </location>
</feature>
<evidence type="ECO:0000256" key="2">
    <source>
        <dbReference type="SAM" id="Phobius"/>
    </source>
</evidence>
<evidence type="ECO:0000259" key="4">
    <source>
        <dbReference type="PROSITE" id="PS51212"/>
    </source>
</evidence>
<dbReference type="AlphaFoldDB" id="A0A9P8C350"/>
<dbReference type="PROSITE" id="PS51212">
    <property type="entry name" value="WSC"/>
    <property type="match status" value="1"/>
</dbReference>
<evidence type="ECO:0000256" key="1">
    <source>
        <dbReference type="SAM" id="MobiDB-lite"/>
    </source>
</evidence>
<keyword evidence="2" id="KW-0812">Transmembrane</keyword>
<evidence type="ECO:0000313" key="5">
    <source>
        <dbReference type="EMBL" id="KAG9230641.1"/>
    </source>
</evidence>
<dbReference type="Proteomes" id="UP000824998">
    <property type="component" value="Unassembled WGS sequence"/>
</dbReference>
<reference evidence="5" key="1">
    <citation type="journal article" date="2021" name="IMA Fungus">
        <title>Genomic characterization of three marine fungi, including Emericellopsis atlantica sp. nov. with signatures of a generalist lifestyle and marine biomass degradation.</title>
        <authorList>
            <person name="Hagestad O.C."/>
            <person name="Hou L."/>
            <person name="Andersen J.H."/>
            <person name="Hansen E.H."/>
            <person name="Altermark B."/>
            <person name="Li C."/>
            <person name="Kuhnert E."/>
            <person name="Cox R.J."/>
            <person name="Crous P.W."/>
            <person name="Spatafora J.W."/>
            <person name="Lail K."/>
            <person name="Amirebrahimi M."/>
            <person name="Lipzen A."/>
            <person name="Pangilinan J."/>
            <person name="Andreopoulos W."/>
            <person name="Hayes R.D."/>
            <person name="Ng V."/>
            <person name="Grigoriev I.V."/>
            <person name="Jackson S.A."/>
            <person name="Sutton T.D.S."/>
            <person name="Dobson A.D.W."/>
            <person name="Rama T."/>
        </authorList>
    </citation>
    <scope>NUCLEOTIDE SEQUENCE</scope>
    <source>
        <strain evidence="5">TRa018bII</strain>
    </source>
</reference>
<dbReference type="InterPro" id="IPR002889">
    <property type="entry name" value="WSC_carb-bd"/>
</dbReference>
<feature type="region of interest" description="Disordered" evidence="1">
    <location>
        <begin position="272"/>
        <end position="298"/>
    </location>
</feature>
<feature type="region of interest" description="Disordered" evidence="1">
    <location>
        <begin position="144"/>
        <end position="186"/>
    </location>
</feature>
<keyword evidence="6" id="KW-1185">Reference proteome</keyword>
<protein>
    <recommendedName>
        <fullName evidence="4">WSC domain-containing protein</fullName>
    </recommendedName>
</protein>
<feature type="signal peptide" evidence="3">
    <location>
        <begin position="1"/>
        <end position="23"/>
    </location>
</feature>
<comment type="caution">
    <text evidence="5">The sequence shown here is derived from an EMBL/GenBank/DDBJ whole genome shotgun (WGS) entry which is preliminary data.</text>
</comment>
<feature type="domain" description="WSC" evidence="4">
    <location>
        <begin position="24"/>
        <end position="107"/>
    </location>
</feature>
<proteinExistence type="predicted"/>
<keyword evidence="3" id="KW-0732">Signal</keyword>
<feature type="compositionally biased region" description="Polar residues" evidence="1">
    <location>
        <begin position="276"/>
        <end position="298"/>
    </location>
</feature>
<feature type="region of interest" description="Disordered" evidence="1">
    <location>
        <begin position="205"/>
        <end position="237"/>
    </location>
</feature>
<dbReference type="EMBL" id="MU251656">
    <property type="protein sequence ID" value="KAG9230641.1"/>
    <property type="molecule type" value="Genomic_DNA"/>
</dbReference>
<dbReference type="SMART" id="SM00321">
    <property type="entry name" value="WSC"/>
    <property type="match status" value="1"/>
</dbReference>
<organism evidence="5 6">
    <name type="scientific">Amylocarpus encephaloides</name>
    <dbReference type="NCBI Taxonomy" id="45428"/>
    <lineage>
        <taxon>Eukaryota</taxon>
        <taxon>Fungi</taxon>
        <taxon>Dikarya</taxon>
        <taxon>Ascomycota</taxon>
        <taxon>Pezizomycotina</taxon>
        <taxon>Leotiomycetes</taxon>
        <taxon>Helotiales</taxon>
        <taxon>Helotiales incertae sedis</taxon>
        <taxon>Amylocarpus</taxon>
    </lineage>
</organism>
<sequence length="379" mass="39756">MCPRPQLALGALCLAFLISMVSAEFDVAYCSGLNTASTNKNSSIYQSNGLCHDFCFSTHAFAVVQDEGCWCSNYVPGTTASGCTQTCPGYPEELCGGSGVYGYIALAKSPSGTKGAASSSVASTSSTPAPMTVTATPDAVTIFSTISNDPTSSTIQSTSAQSATPNPTTSSTPDPTPTSSSSTWTPTAVISLETITGQVRTVTVTPTVPPNLQNTSPAVSKETTSGGGRSNGGLSTGGAIGLTVGLVVLAATIGTMIWYYLRKRRQEKAEAFADLSRSNSQSGALGSSNGPQVPSRTMSENSRYVLGTNGRQVVETWETENATAQNRQSQMIPVDPRLDPFAPLYHINKSRESVNTLRDDHDYSRRVQAAPILRMTNPD</sequence>
<feature type="chain" id="PRO_5040122694" description="WSC domain-containing protein" evidence="3">
    <location>
        <begin position="24"/>
        <end position="379"/>
    </location>
</feature>
<feature type="compositionally biased region" description="Low complexity" evidence="1">
    <location>
        <begin position="151"/>
        <end position="186"/>
    </location>
</feature>
<name>A0A9P8C350_9HELO</name>
<feature type="compositionally biased region" description="Gly residues" evidence="1">
    <location>
        <begin position="225"/>
        <end position="237"/>
    </location>
</feature>
<accession>A0A9P8C350</accession>